<evidence type="ECO:0000259" key="3">
    <source>
        <dbReference type="Pfam" id="PF05496"/>
    </source>
</evidence>
<feature type="non-terminal residue" evidence="4">
    <location>
        <position position="61"/>
    </location>
</feature>
<dbReference type="GO" id="GO:0009378">
    <property type="term" value="F:four-way junction helicase activity"/>
    <property type="evidence" value="ECO:0007669"/>
    <property type="project" value="InterPro"/>
</dbReference>
<dbReference type="InterPro" id="IPR027417">
    <property type="entry name" value="P-loop_NTPase"/>
</dbReference>
<accession>A0A381UCL4</accession>
<dbReference type="PANTHER" id="PTHR13779">
    <property type="entry name" value="WERNER HELICASE-INTERACTING PROTEIN 1 FAMILY MEMBER"/>
    <property type="match status" value="1"/>
</dbReference>
<dbReference type="GO" id="GO:0017116">
    <property type="term" value="F:single-stranded DNA helicase activity"/>
    <property type="evidence" value="ECO:0007669"/>
    <property type="project" value="TreeGrafter"/>
</dbReference>
<dbReference type="GO" id="GO:0006261">
    <property type="term" value="P:DNA-templated DNA replication"/>
    <property type="evidence" value="ECO:0007669"/>
    <property type="project" value="TreeGrafter"/>
</dbReference>
<evidence type="ECO:0000256" key="2">
    <source>
        <dbReference type="ARBA" id="ARBA00022840"/>
    </source>
</evidence>
<dbReference type="CDD" id="cd00009">
    <property type="entry name" value="AAA"/>
    <property type="match status" value="1"/>
</dbReference>
<dbReference type="GO" id="GO:0005524">
    <property type="term" value="F:ATP binding"/>
    <property type="evidence" value="ECO:0007669"/>
    <property type="project" value="UniProtKB-KW"/>
</dbReference>
<protein>
    <recommendedName>
        <fullName evidence="3">RuvB-like AAA+ ATPase domain-containing protein</fullName>
    </recommendedName>
</protein>
<dbReference type="InterPro" id="IPR051314">
    <property type="entry name" value="AAA_ATPase_RarA/MGS1/WRNIP1"/>
</dbReference>
<sequence>MRPTTFDELVGQEELLGPGRPLRQAINRDTLQSIILWGPPGSGKTTLARLIASVTTSRFVA</sequence>
<dbReference type="GO" id="GO:0008047">
    <property type="term" value="F:enzyme activator activity"/>
    <property type="evidence" value="ECO:0007669"/>
    <property type="project" value="TreeGrafter"/>
</dbReference>
<gene>
    <name evidence="4" type="ORF">METZ01_LOCUS77197</name>
</gene>
<dbReference type="GO" id="GO:0000731">
    <property type="term" value="P:DNA synthesis involved in DNA repair"/>
    <property type="evidence" value="ECO:0007669"/>
    <property type="project" value="TreeGrafter"/>
</dbReference>
<dbReference type="Gene3D" id="3.40.50.300">
    <property type="entry name" value="P-loop containing nucleotide triphosphate hydrolases"/>
    <property type="match status" value="1"/>
</dbReference>
<organism evidence="4">
    <name type="scientific">marine metagenome</name>
    <dbReference type="NCBI Taxonomy" id="408172"/>
    <lineage>
        <taxon>unclassified sequences</taxon>
        <taxon>metagenomes</taxon>
        <taxon>ecological metagenomes</taxon>
    </lineage>
</organism>
<dbReference type="GO" id="GO:0006310">
    <property type="term" value="P:DNA recombination"/>
    <property type="evidence" value="ECO:0007669"/>
    <property type="project" value="InterPro"/>
</dbReference>
<feature type="domain" description="RuvB-like AAA+ ATPase" evidence="3">
    <location>
        <begin position="1"/>
        <end position="54"/>
    </location>
</feature>
<keyword evidence="1" id="KW-0547">Nucleotide-binding</keyword>
<name>A0A381UCL4_9ZZZZ</name>
<dbReference type="Pfam" id="PF05496">
    <property type="entry name" value="RuvB_N"/>
    <property type="match status" value="1"/>
</dbReference>
<dbReference type="SUPFAM" id="SSF52540">
    <property type="entry name" value="P-loop containing nucleoside triphosphate hydrolases"/>
    <property type="match status" value="1"/>
</dbReference>
<dbReference type="AlphaFoldDB" id="A0A381UCL4"/>
<keyword evidence="2" id="KW-0067">ATP-binding</keyword>
<reference evidence="4" key="1">
    <citation type="submission" date="2018-05" db="EMBL/GenBank/DDBJ databases">
        <authorList>
            <person name="Lanie J.A."/>
            <person name="Ng W.-L."/>
            <person name="Kazmierczak K.M."/>
            <person name="Andrzejewski T.M."/>
            <person name="Davidsen T.M."/>
            <person name="Wayne K.J."/>
            <person name="Tettelin H."/>
            <person name="Glass J.I."/>
            <person name="Rusch D."/>
            <person name="Podicherti R."/>
            <person name="Tsui H.-C.T."/>
            <person name="Winkler M.E."/>
        </authorList>
    </citation>
    <scope>NUCLEOTIDE SEQUENCE</scope>
</reference>
<evidence type="ECO:0000313" key="4">
    <source>
        <dbReference type="EMBL" id="SVA24343.1"/>
    </source>
</evidence>
<evidence type="ECO:0000256" key="1">
    <source>
        <dbReference type="ARBA" id="ARBA00022741"/>
    </source>
</evidence>
<dbReference type="InterPro" id="IPR008824">
    <property type="entry name" value="RuvB-like_N"/>
</dbReference>
<dbReference type="EMBL" id="UINC01005914">
    <property type="protein sequence ID" value="SVA24343.1"/>
    <property type="molecule type" value="Genomic_DNA"/>
</dbReference>
<proteinExistence type="predicted"/>
<dbReference type="PANTHER" id="PTHR13779:SF7">
    <property type="entry name" value="ATPASE WRNIP1"/>
    <property type="match status" value="1"/>
</dbReference>